<name>A0A0D3K4L6_EMIH1</name>
<dbReference type="InterPro" id="IPR029044">
    <property type="entry name" value="Nucleotide-diphossugar_trans"/>
</dbReference>
<proteinExistence type="predicted"/>
<evidence type="ECO:0000313" key="2">
    <source>
        <dbReference type="EnsemblProtists" id="EOD30701"/>
    </source>
</evidence>
<protein>
    <recommendedName>
        <fullName evidence="1">Nucleotidyl transferase domain-containing protein</fullName>
    </recommendedName>
</protein>
<dbReference type="SUPFAM" id="SSF53448">
    <property type="entry name" value="Nucleotide-diphospho-sugar transferases"/>
    <property type="match status" value="1"/>
</dbReference>
<dbReference type="InterPro" id="IPR005835">
    <property type="entry name" value="NTP_transferase_dom"/>
</dbReference>
<evidence type="ECO:0000313" key="3">
    <source>
        <dbReference type="Proteomes" id="UP000013827"/>
    </source>
</evidence>
<dbReference type="InterPro" id="IPR036412">
    <property type="entry name" value="HAD-like_sf"/>
</dbReference>
<dbReference type="AlphaFoldDB" id="A0A0D3K4L6"/>
<dbReference type="GeneID" id="17275974"/>
<feature type="domain" description="Nucleotidyl transferase" evidence="1">
    <location>
        <begin position="75"/>
        <end position="188"/>
    </location>
</feature>
<dbReference type="Gene3D" id="3.40.50.1000">
    <property type="entry name" value="HAD superfamily/HAD-like"/>
    <property type="match status" value="1"/>
</dbReference>
<dbReference type="EnsemblProtists" id="EOD30701">
    <property type="protein sequence ID" value="EOD30701"/>
    <property type="gene ID" value="EMIHUDRAFT_232505"/>
</dbReference>
<dbReference type="Gene3D" id="3.90.550.10">
    <property type="entry name" value="Spore Coat Polysaccharide Biosynthesis Protein SpsA, Chain A"/>
    <property type="match status" value="1"/>
</dbReference>
<dbReference type="InterPro" id="IPR023214">
    <property type="entry name" value="HAD_sf"/>
</dbReference>
<dbReference type="PaxDb" id="2903-EOD30701"/>
<dbReference type="eggNOG" id="ENOG502QUXI">
    <property type="taxonomic scope" value="Eukaryota"/>
</dbReference>
<reference evidence="2" key="2">
    <citation type="submission" date="2024-10" db="UniProtKB">
        <authorList>
            <consortium name="EnsemblProtists"/>
        </authorList>
    </citation>
    <scope>IDENTIFICATION</scope>
</reference>
<dbReference type="KEGG" id="ehx:EMIHUDRAFT_232505"/>
<dbReference type="Pfam" id="PF00483">
    <property type="entry name" value="NTP_transferase"/>
    <property type="match status" value="1"/>
</dbReference>
<dbReference type="HOGENOM" id="CLU_065567_0_0_1"/>
<dbReference type="Proteomes" id="UP000013827">
    <property type="component" value="Unassembled WGS sequence"/>
</dbReference>
<dbReference type="Pfam" id="PF08282">
    <property type="entry name" value="Hydrolase_3"/>
    <property type="match status" value="1"/>
</dbReference>
<dbReference type="OMA" id="GKPWAQF"/>
<accession>A0A0D3K4L6</accession>
<evidence type="ECO:0000259" key="1">
    <source>
        <dbReference type="Pfam" id="PF00483"/>
    </source>
</evidence>
<dbReference type="RefSeq" id="XP_005783130.1">
    <property type="nucleotide sequence ID" value="XM_005783073.1"/>
</dbReference>
<keyword evidence="3" id="KW-1185">Reference proteome</keyword>
<dbReference type="SUPFAM" id="SSF56784">
    <property type="entry name" value="HAD-like"/>
    <property type="match status" value="1"/>
</dbReference>
<organism evidence="2 3">
    <name type="scientific">Emiliania huxleyi (strain CCMP1516)</name>
    <dbReference type="NCBI Taxonomy" id="280463"/>
    <lineage>
        <taxon>Eukaryota</taxon>
        <taxon>Haptista</taxon>
        <taxon>Haptophyta</taxon>
        <taxon>Prymnesiophyceae</taxon>
        <taxon>Isochrysidales</taxon>
        <taxon>Noelaerhabdaceae</taxon>
        <taxon>Emiliania</taxon>
    </lineage>
</organism>
<sequence>MATGGAPPLTIMIPLGGIGSRFQREGYTSPKPFVNAMILWVIDSLKTRPGDALVIVYDPKFISPKYWEPVCSAHPNVSLVQLPGPTRGAAETVLLGLRGISRALRSRPVMLVDGDTFYDEDIVGKYRDICATSNGVFYFVDTQPQPLYSYVVFDEARRILQVKEKVKISDHANTGCYSFMSGVELEAQCQALLDSQTTQLSQDAIGEFYTSGVIAQMIEEGHAFRAVEVDPKRMHVLGTPPQLQAFCLAQQRQPKLRICFDLDHTLVTAPRVSGDYTTCEPLAENIAACRALKAQGHHIIVATGRRMRTHGGNTAAVVADIGALTLRQLSDYGIPHDEARA</sequence>
<reference evidence="3" key="1">
    <citation type="journal article" date="2013" name="Nature">
        <title>Pan genome of the phytoplankton Emiliania underpins its global distribution.</title>
        <authorList>
            <person name="Read B.A."/>
            <person name="Kegel J."/>
            <person name="Klute M.J."/>
            <person name="Kuo A."/>
            <person name="Lefebvre S.C."/>
            <person name="Maumus F."/>
            <person name="Mayer C."/>
            <person name="Miller J."/>
            <person name="Monier A."/>
            <person name="Salamov A."/>
            <person name="Young J."/>
            <person name="Aguilar M."/>
            <person name="Claverie J.M."/>
            <person name="Frickenhaus S."/>
            <person name="Gonzalez K."/>
            <person name="Herman E.K."/>
            <person name="Lin Y.C."/>
            <person name="Napier J."/>
            <person name="Ogata H."/>
            <person name="Sarno A.F."/>
            <person name="Shmutz J."/>
            <person name="Schroeder D."/>
            <person name="de Vargas C."/>
            <person name="Verret F."/>
            <person name="von Dassow P."/>
            <person name="Valentin K."/>
            <person name="Van de Peer Y."/>
            <person name="Wheeler G."/>
            <person name="Dacks J.B."/>
            <person name="Delwiche C.F."/>
            <person name="Dyhrman S.T."/>
            <person name="Glockner G."/>
            <person name="John U."/>
            <person name="Richards T."/>
            <person name="Worden A.Z."/>
            <person name="Zhang X."/>
            <person name="Grigoriev I.V."/>
            <person name="Allen A.E."/>
            <person name="Bidle K."/>
            <person name="Borodovsky M."/>
            <person name="Bowler C."/>
            <person name="Brownlee C."/>
            <person name="Cock J.M."/>
            <person name="Elias M."/>
            <person name="Gladyshev V.N."/>
            <person name="Groth M."/>
            <person name="Guda C."/>
            <person name="Hadaegh A."/>
            <person name="Iglesias-Rodriguez M.D."/>
            <person name="Jenkins J."/>
            <person name="Jones B.M."/>
            <person name="Lawson T."/>
            <person name="Leese F."/>
            <person name="Lindquist E."/>
            <person name="Lobanov A."/>
            <person name="Lomsadze A."/>
            <person name="Malik S.B."/>
            <person name="Marsh M.E."/>
            <person name="Mackinder L."/>
            <person name="Mock T."/>
            <person name="Mueller-Roeber B."/>
            <person name="Pagarete A."/>
            <person name="Parker M."/>
            <person name="Probert I."/>
            <person name="Quesneville H."/>
            <person name="Raines C."/>
            <person name="Rensing S.A."/>
            <person name="Riano-Pachon D.M."/>
            <person name="Richier S."/>
            <person name="Rokitta S."/>
            <person name="Shiraiwa Y."/>
            <person name="Soanes D.M."/>
            <person name="van der Giezen M."/>
            <person name="Wahlund T.M."/>
            <person name="Williams B."/>
            <person name="Wilson W."/>
            <person name="Wolfe G."/>
            <person name="Wurch L.L."/>
        </authorList>
    </citation>
    <scope>NUCLEOTIDE SEQUENCE</scope>
</reference>